<organism evidence="6 7">
    <name type="scientific">Actinacidiphila guanduensis</name>
    <dbReference type="NCBI Taxonomy" id="310781"/>
    <lineage>
        <taxon>Bacteria</taxon>
        <taxon>Bacillati</taxon>
        <taxon>Actinomycetota</taxon>
        <taxon>Actinomycetes</taxon>
        <taxon>Kitasatosporales</taxon>
        <taxon>Streptomycetaceae</taxon>
        <taxon>Actinacidiphila</taxon>
    </lineage>
</organism>
<evidence type="ECO:0000256" key="4">
    <source>
        <dbReference type="ARBA" id="ARBA00023163"/>
    </source>
</evidence>
<dbReference type="PROSITE" id="PS50931">
    <property type="entry name" value="HTH_LYSR"/>
    <property type="match status" value="1"/>
</dbReference>
<dbReference type="SUPFAM" id="SSF46785">
    <property type="entry name" value="Winged helix' DNA-binding domain"/>
    <property type="match status" value="1"/>
</dbReference>
<proteinExistence type="inferred from homology"/>
<sequence length="305" mass="31628">MSELTLIGLRVVVEVARRGSFTAAAEALGYTQSAVSRQIGAAESALGAPLFERQARGVRPTPEGEALIRHARQALAHVEAAEAEIAGLRDRVAGRLAVGAYPTAAATLVPRAIARLGAAHPALTVTLTEAGSPALLRRLRAGRIEVALISIGDGLPDYDLTGLQVERVCGGRGLGVAVSTAHPLAGRGTVDAEDLAGEAWIIGAGEQGAPQFEAWPTLKAPNIVHEARSWTTRLGLVAANLGISLLPGLAADTLPRGVTWLRVHDPSFTRTRETVLLTQADRSPAASALVTAIHTEAAAPSPELP</sequence>
<dbReference type="Proteomes" id="UP000199341">
    <property type="component" value="Unassembled WGS sequence"/>
</dbReference>
<evidence type="ECO:0000256" key="3">
    <source>
        <dbReference type="ARBA" id="ARBA00023125"/>
    </source>
</evidence>
<dbReference type="SUPFAM" id="SSF53850">
    <property type="entry name" value="Periplasmic binding protein-like II"/>
    <property type="match status" value="1"/>
</dbReference>
<reference evidence="6 7" key="1">
    <citation type="submission" date="2016-10" db="EMBL/GenBank/DDBJ databases">
        <authorList>
            <person name="de Groot N.N."/>
        </authorList>
    </citation>
    <scope>NUCLEOTIDE SEQUENCE [LARGE SCALE GENOMIC DNA]</scope>
    <source>
        <strain evidence="6 7">CGMCC 4.2022</strain>
    </source>
</reference>
<dbReference type="GO" id="GO:0032993">
    <property type="term" value="C:protein-DNA complex"/>
    <property type="evidence" value="ECO:0007669"/>
    <property type="project" value="TreeGrafter"/>
</dbReference>
<dbReference type="Pfam" id="PF00126">
    <property type="entry name" value="HTH_1"/>
    <property type="match status" value="1"/>
</dbReference>
<keyword evidence="3 6" id="KW-0238">DNA-binding</keyword>
<evidence type="ECO:0000313" key="7">
    <source>
        <dbReference type="Proteomes" id="UP000199341"/>
    </source>
</evidence>
<keyword evidence="4" id="KW-0804">Transcription</keyword>
<comment type="similarity">
    <text evidence="1">Belongs to the LysR transcriptional regulatory family.</text>
</comment>
<name>A0A1H0KAP2_9ACTN</name>
<dbReference type="FunFam" id="1.10.10.10:FF:000001">
    <property type="entry name" value="LysR family transcriptional regulator"/>
    <property type="match status" value="1"/>
</dbReference>
<dbReference type="InterPro" id="IPR005119">
    <property type="entry name" value="LysR_subst-bd"/>
</dbReference>
<dbReference type="Pfam" id="PF03466">
    <property type="entry name" value="LysR_substrate"/>
    <property type="match status" value="1"/>
</dbReference>
<dbReference type="InterPro" id="IPR036388">
    <property type="entry name" value="WH-like_DNA-bd_sf"/>
</dbReference>
<dbReference type="PANTHER" id="PTHR30346">
    <property type="entry name" value="TRANSCRIPTIONAL DUAL REGULATOR HCAR-RELATED"/>
    <property type="match status" value="1"/>
</dbReference>
<accession>A0A1H0KAP2</accession>
<dbReference type="InterPro" id="IPR036390">
    <property type="entry name" value="WH_DNA-bd_sf"/>
</dbReference>
<dbReference type="Gene3D" id="1.10.10.10">
    <property type="entry name" value="Winged helix-like DNA-binding domain superfamily/Winged helix DNA-binding domain"/>
    <property type="match status" value="1"/>
</dbReference>
<dbReference type="GO" id="GO:0003677">
    <property type="term" value="F:DNA binding"/>
    <property type="evidence" value="ECO:0007669"/>
    <property type="project" value="UniProtKB-KW"/>
</dbReference>
<dbReference type="GO" id="GO:0003700">
    <property type="term" value="F:DNA-binding transcription factor activity"/>
    <property type="evidence" value="ECO:0007669"/>
    <property type="project" value="InterPro"/>
</dbReference>
<evidence type="ECO:0000313" key="6">
    <source>
        <dbReference type="EMBL" id="SDO53015.1"/>
    </source>
</evidence>
<dbReference type="PRINTS" id="PR00039">
    <property type="entry name" value="HTHLYSR"/>
</dbReference>
<dbReference type="Gene3D" id="3.40.190.10">
    <property type="entry name" value="Periplasmic binding protein-like II"/>
    <property type="match status" value="2"/>
</dbReference>
<dbReference type="STRING" id="310781.SAMN05216259_110181"/>
<feature type="domain" description="HTH lysR-type" evidence="5">
    <location>
        <begin position="4"/>
        <end position="61"/>
    </location>
</feature>
<evidence type="ECO:0000256" key="1">
    <source>
        <dbReference type="ARBA" id="ARBA00009437"/>
    </source>
</evidence>
<dbReference type="RefSeq" id="WP_093786524.1">
    <property type="nucleotide sequence ID" value="NZ_FNIE01000010.1"/>
</dbReference>
<dbReference type="OrthoDB" id="3286335at2"/>
<dbReference type="EMBL" id="FNIE01000010">
    <property type="protein sequence ID" value="SDO53015.1"/>
    <property type="molecule type" value="Genomic_DNA"/>
</dbReference>
<gene>
    <name evidence="6" type="ORF">SAMN05216259_110181</name>
</gene>
<evidence type="ECO:0000256" key="2">
    <source>
        <dbReference type="ARBA" id="ARBA00023015"/>
    </source>
</evidence>
<evidence type="ECO:0000259" key="5">
    <source>
        <dbReference type="PROSITE" id="PS50931"/>
    </source>
</evidence>
<dbReference type="AlphaFoldDB" id="A0A1H0KAP2"/>
<keyword evidence="7" id="KW-1185">Reference proteome</keyword>
<dbReference type="InterPro" id="IPR000847">
    <property type="entry name" value="LysR_HTH_N"/>
</dbReference>
<dbReference type="PANTHER" id="PTHR30346:SF29">
    <property type="entry name" value="LYSR SUBSTRATE-BINDING"/>
    <property type="match status" value="1"/>
</dbReference>
<protein>
    <submittedName>
        <fullName evidence="6">DNA-binding transcriptional regulator, LysR family</fullName>
    </submittedName>
</protein>
<keyword evidence="2" id="KW-0805">Transcription regulation</keyword>